<dbReference type="Proteomes" id="UP000027265">
    <property type="component" value="Unassembled WGS sequence"/>
</dbReference>
<feature type="region of interest" description="Disordered" evidence="1">
    <location>
        <begin position="33"/>
        <end position="52"/>
    </location>
</feature>
<protein>
    <submittedName>
        <fullName evidence="2">Uncharacterized protein</fullName>
    </submittedName>
</protein>
<dbReference type="EMBL" id="KL197722">
    <property type="protein sequence ID" value="KDQ56396.1"/>
    <property type="molecule type" value="Genomic_DNA"/>
</dbReference>
<feature type="compositionally biased region" description="Low complexity" evidence="1">
    <location>
        <begin position="222"/>
        <end position="244"/>
    </location>
</feature>
<evidence type="ECO:0000313" key="2">
    <source>
        <dbReference type="EMBL" id="KDQ56396.1"/>
    </source>
</evidence>
<dbReference type="OrthoDB" id="2799385at2759"/>
<dbReference type="InParanoid" id="A0A067Q1C7"/>
<organism evidence="2 3">
    <name type="scientific">Jaapia argillacea MUCL 33604</name>
    <dbReference type="NCBI Taxonomy" id="933084"/>
    <lineage>
        <taxon>Eukaryota</taxon>
        <taxon>Fungi</taxon>
        <taxon>Dikarya</taxon>
        <taxon>Basidiomycota</taxon>
        <taxon>Agaricomycotina</taxon>
        <taxon>Agaricomycetes</taxon>
        <taxon>Agaricomycetidae</taxon>
        <taxon>Jaapiales</taxon>
        <taxon>Jaapiaceae</taxon>
        <taxon>Jaapia</taxon>
    </lineage>
</organism>
<dbReference type="HOGENOM" id="CLU_665751_0_0_1"/>
<feature type="compositionally biased region" description="Low complexity" evidence="1">
    <location>
        <begin position="253"/>
        <end position="263"/>
    </location>
</feature>
<evidence type="ECO:0000313" key="3">
    <source>
        <dbReference type="Proteomes" id="UP000027265"/>
    </source>
</evidence>
<feature type="compositionally biased region" description="Polar residues" evidence="1">
    <location>
        <begin position="33"/>
        <end position="44"/>
    </location>
</feature>
<evidence type="ECO:0000256" key="1">
    <source>
        <dbReference type="SAM" id="MobiDB-lite"/>
    </source>
</evidence>
<keyword evidence="3" id="KW-1185">Reference proteome</keyword>
<proteinExistence type="predicted"/>
<feature type="region of interest" description="Disordered" evidence="1">
    <location>
        <begin position="222"/>
        <end position="267"/>
    </location>
</feature>
<name>A0A067Q1C7_9AGAM</name>
<accession>A0A067Q1C7</accession>
<reference evidence="3" key="1">
    <citation type="journal article" date="2014" name="Proc. Natl. Acad. Sci. U.S.A.">
        <title>Extensive sampling of basidiomycete genomes demonstrates inadequacy of the white-rot/brown-rot paradigm for wood decay fungi.</title>
        <authorList>
            <person name="Riley R."/>
            <person name="Salamov A.A."/>
            <person name="Brown D.W."/>
            <person name="Nagy L.G."/>
            <person name="Floudas D."/>
            <person name="Held B.W."/>
            <person name="Levasseur A."/>
            <person name="Lombard V."/>
            <person name="Morin E."/>
            <person name="Otillar R."/>
            <person name="Lindquist E.A."/>
            <person name="Sun H."/>
            <person name="LaButti K.M."/>
            <person name="Schmutz J."/>
            <person name="Jabbour D."/>
            <person name="Luo H."/>
            <person name="Baker S.E."/>
            <person name="Pisabarro A.G."/>
            <person name="Walton J.D."/>
            <person name="Blanchette R.A."/>
            <person name="Henrissat B."/>
            <person name="Martin F."/>
            <person name="Cullen D."/>
            <person name="Hibbett D.S."/>
            <person name="Grigoriev I.V."/>
        </authorList>
    </citation>
    <scope>NUCLEOTIDE SEQUENCE [LARGE SCALE GENOMIC DNA]</scope>
    <source>
        <strain evidence="3">MUCL 33604</strain>
    </source>
</reference>
<sequence>MSQLDQPSLSLVSSLKSLAMESVDPLNPLVAATSSSEGVTTMPDSVSVPKEKKKVQRLKKEGMKVITDFFENVTQNPTSEQKREVLKQVQRVPGCEWYTYKQLGVAFVNRRKAARDANNRAPQTVSAVTEHDILYPTLKEVEKRARLDVLLESHPNPTADAIAIWAPRVGASTQDISTYIQMKRALQSAARPSSSRCTPDDQVQMDGWENSLFLNTWVSHLPTPSQSTSPEPSLLLQTPVTPHTPTIPPHLPSAPSQESPQSSTVIDSQHQNVDLVELLKTLRGHMDAGNYGEFATALVEAGVVTKDVAFPEVMPDHNSLALPSEPLQEISPPLPTQSDQPGLQIRQLATIIRKSLSEACPMDVVPKTAADFVESFAPYGEMITEFSLAVEEGRYRDLGWIPRGVEDMDCGED</sequence>
<dbReference type="AlphaFoldDB" id="A0A067Q1C7"/>
<gene>
    <name evidence="2" type="ORF">JAAARDRAFT_70695</name>
</gene>